<proteinExistence type="predicted"/>
<protein>
    <recommendedName>
        <fullName evidence="3">DNRLRE domain-containing protein</fullName>
    </recommendedName>
</protein>
<dbReference type="RefSeq" id="WP_269423868.1">
    <property type="nucleotide sequence ID" value="NZ_JAPWGY010000004.1"/>
</dbReference>
<evidence type="ECO:0000313" key="1">
    <source>
        <dbReference type="EMBL" id="MCZ4281705.1"/>
    </source>
</evidence>
<accession>A0ABT4LKT7</accession>
<dbReference type="EMBL" id="JAPWGY010000004">
    <property type="protein sequence ID" value="MCZ4281705.1"/>
    <property type="molecule type" value="Genomic_DNA"/>
</dbReference>
<comment type="caution">
    <text evidence="1">The sequence shown here is derived from an EMBL/GenBank/DDBJ whole genome shotgun (WGS) entry which is preliminary data.</text>
</comment>
<sequence length="209" mass="22253">MTVTVIYADPSDKFIYRNGVPSSYIMVGGGTLSTKANIAFGYCGAYQAGATYYYMQSFFRFDTSVIGSDQISDVVLGLAGYSNNTTVATTFEVRAITWDGSEGGDTYQKPSDLTSLPLVASITEADYSSDYMNFSETSEFKDAINGQGHTSIVCHFDGHASSTPAVGSQYLRFKMTETLGTVSDPKITITHSADSGPAPLAVVPAAVLL</sequence>
<reference evidence="1" key="1">
    <citation type="submission" date="2022-12" db="EMBL/GenBank/DDBJ databases">
        <title>Bacterial isolates from different developmental stages of Nematostella vectensis.</title>
        <authorList>
            <person name="Fraune S."/>
        </authorList>
    </citation>
    <scope>NUCLEOTIDE SEQUENCE</scope>
    <source>
        <strain evidence="1">G21630-S1</strain>
    </source>
</reference>
<name>A0ABT4LKT7_9PROT</name>
<organism evidence="1 2">
    <name type="scientific">Kiloniella laminariae</name>
    <dbReference type="NCBI Taxonomy" id="454162"/>
    <lineage>
        <taxon>Bacteria</taxon>
        <taxon>Pseudomonadati</taxon>
        <taxon>Pseudomonadota</taxon>
        <taxon>Alphaproteobacteria</taxon>
        <taxon>Rhodospirillales</taxon>
        <taxon>Kiloniellaceae</taxon>
        <taxon>Kiloniella</taxon>
    </lineage>
</organism>
<evidence type="ECO:0000313" key="2">
    <source>
        <dbReference type="Proteomes" id="UP001069802"/>
    </source>
</evidence>
<evidence type="ECO:0008006" key="3">
    <source>
        <dbReference type="Google" id="ProtNLM"/>
    </source>
</evidence>
<dbReference type="Proteomes" id="UP001069802">
    <property type="component" value="Unassembled WGS sequence"/>
</dbReference>
<gene>
    <name evidence="1" type="ORF">O4H49_13020</name>
</gene>
<keyword evidence="2" id="KW-1185">Reference proteome</keyword>